<dbReference type="Proteomes" id="UP000013085">
    <property type="component" value="Unassembled WGS sequence"/>
</dbReference>
<gene>
    <name evidence="2" type="ORF">HMPREF1090_04406</name>
</gene>
<name>A0A0E2H5D9_9FIRM</name>
<dbReference type="HOGENOM" id="CLU_2231833_0_0_9"/>
<protein>
    <submittedName>
        <fullName evidence="2">Uncharacterized protein</fullName>
    </submittedName>
</protein>
<comment type="caution">
    <text evidence="2">The sequence shown here is derived from an EMBL/GenBank/DDBJ whole genome shotgun (WGS) entry which is preliminary data.</text>
</comment>
<proteinExistence type="predicted"/>
<dbReference type="EMBL" id="AGYR01000050">
    <property type="protein sequence ID" value="ENZ09580.1"/>
    <property type="molecule type" value="Genomic_DNA"/>
</dbReference>
<sequence length="97" mass="10990">MDVLFMFMGALCLAEGIDLFTGNDFLMFVGSAKKEDYDLKKVFQVEKWIFLVDAACSFGVGFNRFPDGVETILLVVFGATLAAHVYVFKSKKFRKER</sequence>
<evidence type="ECO:0000313" key="2">
    <source>
        <dbReference type="EMBL" id="ENZ09580.1"/>
    </source>
</evidence>
<keyword evidence="1" id="KW-0812">Transmembrane</keyword>
<dbReference type="RefSeq" id="WP_002587003.1">
    <property type="nucleotide sequence ID" value="NZ_KB850984.1"/>
</dbReference>
<evidence type="ECO:0000256" key="1">
    <source>
        <dbReference type="SAM" id="Phobius"/>
    </source>
</evidence>
<dbReference type="GeneID" id="57963984"/>
<keyword evidence="1" id="KW-0472">Membrane</keyword>
<evidence type="ECO:0000313" key="3">
    <source>
        <dbReference type="Proteomes" id="UP000013085"/>
    </source>
</evidence>
<dbReference type="PATRIC" id="fig|999408.3.peg.4726"/>
<accession>A0A0E2H5D9</accession>
<organism evidence="2 3">
    <name type="scientific">[Clostridium] clostridioforme 90A8</name>
    <dbReference type="NCBI Taxonomy" id="999408"/>
    <lineage>
        <taxon>Bacteria</taxon>
        <taxon>Bacillati</taxon>
        <taxon>Bacillota</taxon>
        <taxon>Clostridia</taxon>
        <taxon>Lachnospirales</taxon>
        <taxon>Lachnospiraceae</taxon>
        <taxon>Enterocloster</taxon>
    </lineage>
</organism>
<feature type="transmembrane region" description="Helical" evidence="1">
    <location>
        <begin position="71"/>
        <end position="88"/>
    </location>
</feature>
<reference evidence="2 3" key="1">
    <citation type="submission" date="2013-01" db="EMBL/GenBank/DDBJ databases">
        <title>The Genome Sequence of Clostridium clostridioforme 90A8.</title>
        <authorList>
            <consortium name="The Broad Institute Genome Sequencing Platform"/>
            <person name="Earl A."/>
            <person name="Ward D."/>
            <person name="Feldgarden M."/>
            <person name="Gevers D."/>
            <person name="Courvalin P."/>
            <person name="Lambert T."/>
            <person name="Walker B."/>
            <person name="Young S.K."/>
            <person name="Zeng Q."/>
            <person name="Gargeya S."/>
            <person name="Fitzgerald M."/>
            <person name="Haas B."/>
            <person name="Abouelleil A."/>
            <person name="Alvarado L."/>
            <person name="Arachchi H.M."/>
            <person name="Berlin A.M."/>
            <person name="Chapman S.B."/>
            <person name="Dewar J."/>
            <person name="Goldberg J."/>
            <person name="Griggs A."/>
            <person name="Gujja S."/>
            <person name="Hansen M."/>
            <person name="Howarth C."/>
            <person name="Imamovic A."/>
            <person name="Larimer J."/>
            <person name="McCowan C."/>
            <person name="Murphy C."/>
            <person name="Neiman D."/>
            <person name="Pearson M."/>
            <person name="Priest M."/>
            <person name="Roberts A."/>
            <person name="Saif S."/>
            <person name="Shea T."/>
            <person name="Sisk P."/>
            <person name="Sykes S."/>
            <person name="Wortman J."/>
            <person name="Nusbaum C."/>
            <person name="Birren B."/>
        </authorList>
    </citation>
    <scope>NUCLEOTIDE SEQUENCE [LARGE SCALE GENOMIC DNA]</scope>
    <source>
        <strain evidence="2 3">90A8</strain>
    </source>
</reference>
<keyword evidence="1" id="KW-1133">Transmembrane helix</keyword>
<dbReference type="AlphaFoldDB" id="A0A0E2H5D9"/>